<dbReference type="Pfam" id="PF13905">
    <property type="entry name" value="Thioredoxin_8"/>
    <property type="match status" value="1"/>
</dbReference>
<dbReference type="SUPFAM" id="SSF52833">
    <property type="entry name" value="Thioredoxin-like"/>
    <property type="match status" value="1"/>
</dbReference>
<dbReference type="Proteomes" id="UP000245119">
    <property type="component" value="Linkage Group LG1"/>
</dbReference>
<evidence type="ECO:0000313" key="2">
    <source>
        <dbReference type="EMBL" id="PVD37461.1"/>
    </source>
</evidence>
<protein>
    <recommendedName>
        <fullName evidence="1">Thioredoxin domain-containing protein</fullName>
    </recommendedName>
</protein>
<organism evidence="2 3">
    <name type="scientific">Pomacea canaliculata</name>
    <name type="common">Golden apple snail</name>
    <dbReference type="NCBI Taxonomy" id="400727"/>
    <lineage>
        <taxon>Eukaryota</taxon>
        <taxon>Metazoa</taxon>
        <taxon>Spiralia</taxon>
        <taxon>Lophotrochozoa</taxon>
        <taxon>Mollusca</taxon>
        <taxon>Gastropoda</taxon>
        <taxon>Caenogastropoda</taxon>
        <taxon>Architaenioglossa</taxon>
        <taxon>Ampullarioidea</taxon>
        <taxon>Ampullariidae</taxon>
        <taxon>Pomacea</taxon>
    </lineage>
</organism>
<comment type="caution">
    <text evidence="2">The sequence shown here is derived from an EMBL/GenBank/DDBJ whole genome shotgun (WGS) entry which is preliminary data.</text>
</comment>
<dbReference type="OrthoDB" id="409136at2759"/>
<evidence type="ECO:0000313" key="3">
    <source>
        <dbReference type="Proteomes" id="UP000245119"/>
    </source>
</evidence>
<dbReference type="EMBL" id="PZQS01000001">
    <property type="protein sequence ID" value="PVD37461.1"/>
    <property type="molecule type" value="Genomic_DNA"/>
</dbReference>
<sequence>MSGIKEILGETVLGKNGPVDVDSFAEEGYVVGLYFSAHWCPPCRSFTPKLVECYKACREAGKKFEVVFLSLDRDQKSFDEYYGEMPWLTVGFGSDVKTSLSQKYSVCSIPTLILVDGATGETISTDGRNKVASDPSGSNFPWSGIPDSHWRCHHRNFGYDPTFKRRCYYGDARTLSLAVVA</sequence>
<dbReference type="AlphaFoldDB" id="A0A2T7PVL6"/>
<accession>A0A2T7PVL6</accession>
<reference evidence="2 3" key="1">
    <citation type="submission" date="2018-04" db="EMBL/GenBank/DDBJ databases">
        <title>The genome of golden apple snail Pomacea canaliculata provides insight into stress tolerance and invasive adaptation.</title>
        <authorList>
            <person name="Liu C."/>
            <person name="Liu B."/>
            <person name="Ren Y."/>
            <person name="Zhang Y."/>
            <person name="Wang H."/>
            <person name="Li S."/>
            <person name="Jiang F."/>
            <person name="Yin L."/>
            <person name="Zhang G."/>
            <person name="Qian W."/>
            <person name="Fan W."/>
        </authorList>
    </citation>
    <scope>NUCLEOTIDE SEQUENCE [LARGE SCALE GENOMIC DNA]</scope>
    <source>
        <strain evidence="2">SZHN2017</strain>
        <tissue evidence="2">Muscle</tissue>
    </source>
</reference>
<dbReference type="InterPro" id="IPR013766">
    <property type="entry name" value="Thioredoxin_domain"/>
</dbReference>
<dbReference type="PANTHER" id="PTHR46472:SF1">
    <property type="entry name" value="NUCLEOREDOXIN"/>
    <property type="match status" value="1"/>
</dbReference>
<gene>
    <name evidence="2" type="ORF">C0Q70_00051</name>
</gene>
<evidence type="ECO:0000259" key="1">
    <source>
        <dbReference type="PROSITE" id="PS51352"/>
    </source>
</evidence>
<feature type="domain" description="Thioredoxin" evidence="1">
    <location>
        <begin position="1"/>
        <end position="151"/>
    </location>
</feature>
<dbReference type="InterPro" id="IPR012336">
    <property type="entry name" value="Thioredoxin-like_fold"/>
</dbReference>
<keyword evidence="3" id="KW-1185">Reference proteome</keyword>
<name>A0A2T7PVL6_POMCA</name>
<dbReference type="InterPro" id="IPR036249">
    <property type="entry name" value="Thioredoxin-like_sf"/>
</dbReference>
<dbReference type="GO" id="GO:0031397">
    <property type="term" value="P:negative regulation of protein ubiquitination"/>
    <property type="evidence" value="ECO:0007669"/>
    <property type="project" value="TreeGrafter"/>
</dbReference>
<dbReference type="GO" id="GO:0004791">
    <property type="term" value="F:thioredoxin-disulfide reductase (NADPH) activity"/>
    <property type="evidence" value="ECO:0007669"/>
    <property type="project" value="TreeGrafter"/>
</dbReference>
<proteinExistence type="predicted"/>
<dbReference type="GO" id="GO:0030178">
    <property type="term" value="P:negative regulation of Wnt signaling pathway"/>
    <property type="evidence" value="ECO:0007669"/>
    <property type="project" value="TreeGrafter"/>
</dbReference>
<dbReference type="PROSITE" id="PS51352">
    <property type="entry name" value="THIOREDOXIN_2"/>
    <property type="match status" value="1"/>
</dbReference>
<dbReference type="PANTHER" id="PTHR46472">
    <property type="entry name" value="NUCLEOREDOXIN"/>
    <property type="match status" value="1"/>
</dbReference>
<dbReference type="GO" id="GO:0005634">
    <property type="term" value="C:nucleus"/>
    <property type="evidence" value="ECO:0007669"/>
    <property type="project" value="TreeGrafter"/>
</dbReference>
<dbReference type="Gene3D" id="3.40.30.10">
    <property type="entry name" value="Glutaredoxin"/>
    <property type="match status" value="1"/>
</dbReference>